<gene>
    <name evidence="1" type="primary">jg3642</name>
    <name evidence="1" type="ORF">PAEG_LOCUS1259</name>
</gene>
<sequence>MHLIQYLFFTHPPSHVLLIFVTEIVEEQRCHDYEFRLTCRDLDTHIAVLDAWYIAGEDYHRPSNDTPTHASMISTENDSELDRVFVYSSPKHNGVYELTNHSIIENSENFTASNMSYTGVNLTELTVNDSLSFNDTFDSVDMSVEFVNASEGCGVETFARSYASWHEGDKRRRPVSRASAMNLRAPLSYR</sequence>
<evidence type="ECO:0000313" key="1">
    <source>
        <dbReference type="EMBL" id="CAH2208717.1"/>
    </source>
</evidence>
<keyword evidence="2" id="KW-1185">Reference proteome</keyword>
<comment type="caution">
    <text evidence="1">The sequence shown here is derived from an EMBL/GenBank/DDBJ whole genome shotgun (WGS) entry which is preliminary data.</text>
</comment>
<accession>A0A8S4QFX2</accession>
<reference evidence="1" key="1">
    <citation type="submission" date="2022-03" db="EMBL/GenBank/DDBJ databases">
        <authorList>
            <person name="Lindestad O."/>
        </authorList>
    </citation>
    <scope>NUCLEOTIDE SEQUENCE</scope>
</reference>
<organism evidence="1 2">
    <name type="scientific">Pararge aegeria aegeria</name>
    <dbReference type="NCBI Taxonomy" id="348720"/>
    <lineage>
        <taxon>Eukaryota</taxon>
        <taxon>Metazoa</taxon>
        <taxon>Ecdysozoa</taxon>
        <taxon>Arthropoda</taxon>
        <taxon>Hexapoda</taxon>
        <taxon>Insecta</taxon>
        <taxon>Pterygota</taxon>
        <taxon>Neoptera</taxon>
        <taxon>Endopterygota</taxon>
        <taxon>Lepidoptera</taxon>
        <taxon>Glossata</taxon>
        <taxon>Ditrysia</taxon>
        <taxon>Papilionoidea</taxon>
        <taxon>Nymphalidae</taxon>
        <taxon>Satyrinae</taxon>
        <taxon>Satyrini</taxon>
        <taxon>Parargina</taxon>
        <taxon>Pararge</taxon>
    </lineage>
</organism>
<proteinExistence type="predicted"/>
<dbReference type="EMBL" id="CAKXAJ010004353">
    <property type="protein sequence ID" value="CAH2208717.1"/>
    <property type="molecule type" value="Genomic_DNA"/>
</dbReference>
<dbReference type="Proteomes" id="UP000838756">
    <property type="component" value="Unassembled WGS sequence"/>
</dbReference>
<dbReference type="AlphaFoldDB" id="A0A8S4QFX2"/>
<evidence type="ECO:0000313" key="2">
    <source>
        <dbReference type="Proteomes" id="UP000838756"/>
    </source>
</evidence>
<name>A0A8S4QFX2_9NEOP</name>
<protein>
    <submittedName>
        <fullName evidence="1">Jg3642 protein</fullName>
    </submittedName>
</protein>
<dbReference type="OrthoDB" id="6431754at2759"/>